<feature type="transmembrane region" description="Helical" evidence="1">
    <location>
        <begin position="159"/>
        <end position="180"/>
    </location>
</feature>
<sequence>MKELKPEQIEHLFAFTRKHFVEYYDLQLELVDHLASGIQAQWETDPELPFEKALQAEFKKFGVFGFADVIGKRQKAMNKRYWGIIWKFVREWFIPFKLFLTVLLFVLFYQLLSSDYGELFFEITAILIVALTLGGFFYNYRKFKRQGGGKRKKWMLEEIIFNTGGFVSYSILPVQIFHFLANDNTALFANSWSLGLASFTLVILLLLAYIIFLHIPKRAEELLMETYPEYKLSKMM</sequence>
<evidence type="ECO:0000256" key="1">
    <source>
        <dbReference type="SAM" id="Phobius"/>
    </source>
</evidence>
<protein>
    <submittedName>
        <fullName evidence="2">Uncharacterized protein</fullName>
    </submittedName>
</protein>
<feature type="transmembrane region" description="Helical" evidence="1">
    <location>
        <begin position="119"/>
        <end position="138"/>
    </location>
</feature>
<feature type="transmembrane region" description="Helical" evidence="1">
    <location>
        <begin position="92"/>
        <end position="113"/>
    </location>
</feature>
<feature type="transmembrane region" description="Helical" evidence="1">
    <location>
        <begin position="192"/>
        <end position="215"/>
    </location>
</feature>
<accession>A0A6P0UN02</accession>
<dbReference type="RefSeq" id="WP_163606224.1">
    <property type="nucleotide sequence ID" value="NZ_JAABOO010000001.1"/>
</dbReference>
<keyword evidence="1" id="KW-1133">Transmembrane helix</keyword>
<keyword evidence="1" id="KW-0472">Membrane</keyword>
<dbReference type="Proteomes" id="UP000468581">
    <property type="component" value="Unassembled WGS sequence"/>
</dbReference>
<organism evidence="2 3">
    <name type="scientific">Leptobacterium flavescens</name>
    <dbReference type="NCBI Taxonomy" id="472055"/>
    <lineage>
        <taxon>Bacteria</taxon>
        <taxon>Pseudomonadati</taxon>
        <taxon>Bacteroidota</taxon>
        <taxon>Flavobacteriia</taxon>
        <taxon>Flavobacteriales</taxon>
        <taxon>Flavobacteriaceae</taxon>
        <taxon>Leptobacterium</taxon>
    </lineage>
</organism>
<dbReference type="AlphaFoldDB" id="A0A6P0UN02"/>
<evidence type="ECO:0000313" key="3">
    <source>
        <dbReference type="Proteomes" id="UP000468581"/>
    </source>
</evidence>
<name>A0A6P0UN02_9FLAO</name>
<comment type="caution">
    <text evidence="2">The sequence shown here is derived from an EMBL/GenBank/DDBJ whole genome shotgun (WGS) entry which is preliminary data.</text>
</comment>
<dbReference type="EMBL" id="JAABOO010000001">
    <property type="protein sequence ID" value="NER13229.1"/>
    <property type="molecule type" value="Genomic_DNA"/>
</dbReference>
<proteinExistence type="predicted"/>
<keyword evidence="3" id="KW-1185">Reference proteome</keyword>
<keyword evidence="1" id="KW-0812">Transmembrane</keyword>
<gene>
    <name evidence="2" type="ORF">GWK08_07245</name>
</gene>
<reference evidence="2 3" key="1">
    <citation type="submission" date="2020-01" db="EMBL/GenBank/DDBJ databases">
        <title>Leptobacterium flavescens.</title>
        <authorList>
            <person name="Wang G."/>
        </authorList>
    </citation>
    <scope>NUCLEOTIDE SEQUENCE [LARGE SCALE GENOMIC DNA]</scope>
    <source>
        <strain evidence="2 3">KCTC 22160</strain>
    </source>
</reference>
<evidence type="ECO:0000313" key="2">
    <source>
        <dbReference type="EMBL" id="NER13229.1"/>
    </source>
</evidence>